<dbReference type="PANTHER" id="PTHR31339">
    <property type="entry name" value="PECTIN LYASE-RELATED"/>
    <property type="match status" value="1"/>
</dbReference>
<dbReference type="InterPro" id="IPR006626">
    <property type="entry name" value="PbH1"/>
</dbReference>
<evidence type="ECO:0000313" key="7">
    <source>
        <dbReference type="Proteomes" id="UP000825729"/>
    </source>
</evidence>
<dbReference type="InterPro" id="IPR012334">
    <property type="entry name" value="Pectin_lyas_fold"/>
</dbReference>
<protein>
    <recommendedName>
        <fullName evidence="8">Polygalacturonase</fullName>
    </recommendedName>
</protein>
<feature type="signal peptide" evidence="5">
    <location>
        <begin position="1"/>
        <end position="20"/>
    </location>
</feature>
<dbReference type="PANTHER" id="PTHR31339:SF9">
    <property type="entry name" value="PLASMIN AND FIBRONECTIN-BINDING PROTEIN A"/>
    <property type="match status" value="1"/>
</dbReference>
<dbReference type="GO" id="GO:0004650">
    <property type="term" value="F:polygalacturonase activity"/>
    <property type="evidence" value="ECO:0007669"/>
    <property type="project" value="InterPro"/>
</dbReference>
<evidence type="ECO:0000256" key="3">
    <source>
        <dbReference type="ARBA" id="ARBA00023295"/>
    </source>
</evidence>
<sequence length="476" mass="52389">MRRSITLLEVLLILATISEALWAANGSLHCKDPQERALRPHSVTITEFGAVGDGVTLNTKAFHNAMFYLNSFADKGGAQLFVPTGRWLTGSFNLISHLTLVLDEKAVILGSTELEDWPLVDPLPSYGRGRELPGQRHQSLIYGHNLTDVIITGNNGTIDGQGSVWWEKFRNGTLDYTRPHLVELVHSTGVVISNLTFINSPFWNIHPIYCSHVHIHDVTILAPLTSPNTDGIDPDSCDDVCIVDCYIRTGDDLISIKSGWDEYGIAYSHPSSNIIIRRLTGETRTSAGIALGSEMSGGISHVQVEGLRLFNSKSGIRLKTSPGRGGYVQNISISDVIMENVDIAFRFSSHYGDHPDDKYDPTALPTINRITFKDVSGSNIRVAGILEGIEEDVFDDICFSNISLGVTSKRPWKCSMIQGYSDKVTPQPCEPLRERILDSSVCYLPSDSIPGLSPGNLVVSATTKMTTVYNALQWWK</sequence>
<keyword evidence="5" id="KW-0732">Signal</keyword>
<comment type="similarity">
    <text evidence="1 4">Belongs to the glycosyl hydrolase 28 family.</text>
</comment>
<evidence type="ECO:0000256" key="1">
    <source>
        <dbReference type="ARBA" id="ARBA00008834"/>
    </source>
</evidence>
<feature type="chain" id="PRO_5043350124" description="Polygalacturonase" evidence="5">
    <location>
        <begin position="21"/>
        <end position="476"/>
    </location>
</feature>
<organism evidence="6 7">
    <name type="scientific">Aristolochia fimbriata</name>
    <name type="common">White veined hardy Dutchman's pipe vine</name>
    <dbReference type="NCBI Taxonomy" id="158543"/>
    <lineage>
        <taxon>Eukaryota</taxon>
        <taxon>Viridiplantae</taxon>
        <taxon>Streptophyta</taxon>
        <taxon>Embryophyta</taxon>
        <taxon>Tracheophyta</taxon>
        <taxon>Spermatophyta</taxon>
        <taxon>Magnoliopsida</taxon>
        <taxon>Magnoliidae</taxon>
        <taxon>Piperales</taxon>
        <taxon>Aristolochiaceae</taxon>
        <taxon>Aristolochia</taxon>
    </lineage>
</organism>
<dbReference type="EMBL" id="JAINDJ010000002">
    <property type="protein sequence ID" value="KAG9459976.1"/>
    <property type="molecule type" value="Genomic_DNA"/>
</dbReference>
<proteinExistence type="inferred from homology"/>
<dbReference type="Gene3D" id="2.160.20.10">
    <property type="entry name" value="Single-stranded right-handed beta-helix, Pectin lyase-like"/>
    <property type="match status" value="1"/>
</dbReference>
<evidence type="ECO:0000256" key="4">
    <source>
        <dbReference type="RuleBase" id="RU361169"/>
    </source>
</evidence>
<evidence type="ECO:0008006" key="8">
    <source>
        <dbReference type="Google" id="ProtNLM"/>
    </source>
</evidence>
<evidence type="ECO:0000313" key="6">
    <source>
        <dbReference type="EMBL" id="KAG9459976.1"/>
    </source>
</evidence>
<dbReference type="InterPro" id="IPR000743">
    <property type="entry name" value="Glyco_hydro_28"/>
</dbReference>
<dbReference type="SMART" id="SM00710">
    <property type="entry name" value="PbH1"/>
    <property type="match status" value="6"/>
</dbReference>
<evidence type="ECO:0000256" key="5">
    <source>
        <dbReference type="SAM" id="SignalP"/>
    </source>
</evidence>
<name>A0AAV7FHX9_ARIFI</name>
<comment type="caution">
    <text evidence="6">The sequence shown here is derived from an EMBL/GenBank/DDBJ whole genome shotgun (WGS) entry which is preliminary data.</text>
</comment>
<dbReference type="SUPFAM" id="SSF51126">
    <property type="entry name" value="Pectin lyase-like"/>
    <property type="match status" value="1"/>
</dbReference>
<reference evidence="6 7" key="1">
    <citation type="submission" date="2021-07" db="EMBL/GenBank/DDBJ databases">
        <title>The Aristolochia fimbriata genome: insights into angiosperm evolution, floral development and chemical biosynthesis.</title>
        <authorList>
            <person name="Jiao Y."/>
        </authorList>
    </citation>
    <scope>NUCLEOTIDE SEQUENCE [LARGE SCALE GENOMIC DNA]</scope>
    <source>
        <strain evidence="6">IBCAS-2021</strain>
        <tissue evidence="6">Leaf</tissue>
    </source>
</reference>
<dbReference type="AlphaFoldDB" id="A0AAV7FHX9"/>
<dbReference type="InterPro" id="IPR051801">
    <property type="entry name" value="GH28_Enzymes"/>
</dbReference>
<keyword evidence="7" id="KW-1185">Reference proteome</keyword>
<gene>
    <name evidence="6" type="ORF">H6P81_004484</name>
</gene>
<evidence type="ECO:0000256" key="2">
    <source>
        <dbReference type="ARBA" id="ARBA00022801"/>
    </source>
</evidence>
<dbReference type="GO" id="GO:0005975">
    <property type="term" value="P:carbohydrate metabolic process"/>
    <property type="evidence" value="ECO:0007669"/>
    <property type="project" value="InterPro"/>
</dbReference>
<keyword evidence="3 4" id="KW-0326">Glycosidase</keyword>
<keyword evidence="2 4" id="KW-0378">Hydrolase</keyword>
<dbReference type="Pfam" id="PF00295">
    <property type="entry name" value="Glyco_hydro_28"/>
    <property type="match status" value="1"/>
</dbReference>
<dbReference type="Proteomes" id="UP000825729">
    <property type="component" value="Unassembled WGS sequence"/>
</dbReference>
<accession>A0AAV7FHX9</accession>
<dbReference type="InterPro" id="IPR011050">
    <property type="entry name" value="Pectin_lyase_fold/virulence"/>
</dbReference>